<dbReference type="Pfam" id="PF01161">
    <property type="entry name" value="PBP"/>
    <property type="match status" value="1"/>
</dbReference>
<dbReference type="Gene3D" id="3.90.280.10">
    <property type="entry name" value="PEBP-like"/>
    <property type="match status" value="1"/>
</dbReference>
<dbReference type="PANTHER" id="PTHR30289:SF1">
    <property type="entry name" value="PEBP (PHOSPHATIDYLETHANOLAMINE-BINDING PROTEIN) FAMILY PROTEIN"/>
    <property type="match status" value="1"/>
</dbReference>
<dbReference type="Proteomes" id="UP000318815">
    <property type="component" value="Unassembled WGS sequence"/>
</dbReference>
<keyword evidence="3" id="KW-1185">Reference proteome</keyword>
<dbReference type="PANTHER" id="PTHR30289">
    <property type="entry name" value="UNCHARACTERIZED PROTEIN YBCL-RELATED"/>
    <property type="match status" value="1"/>
</dbReference>
<comment type="caution">
    <text evidence="2">The sequence shown here is derived from an EMBL/GenBank/DDBJ whole genome shotgun (WGS) entry which is preliminary data.</text>
</comment>
<dbReference type="PROSITE" id="PS51257">
    <property type="entry name" value="PROKAR_LIPOPROTEIN"/>
    <property type="match status" value="1"/>
</dbReference>
<dbReference type="InterPro" id="IPR036610">
    <property type="entry name" value="PEBP-like_sf"/>
</dbReference>
<evidence type="ECO:0000313" key="2">
    <source>
        <dbReference type="EMBL" id="TWV96857.1"/>
    </source>
</evidence>
<feature type="signal peptide" evidence="1">
    <location>
        <begin position="1"/>
        <end position="19"/>
    </location>
</feature>
<feature type="chain" id="PRO_5023080890" evidence="1">
    <location>
        <begin position="20"/>
        <end position="180"/>
    </location>
</feature>
<dbReference type="AlphaFoldDB" id="A0A5C6LRG9"/>
<dbReference type="InterPro" id="IPR008914">
    <property type="entry name" value="PEBP"/>
</dbReference>
<dbReference type="NCBIfam" id="TIGR00481">
    <property type="entry name" value="YbhB/YbcL family Raf kinase inhibitor-like protein"/>
    <property type="match status" value="1"/>
</dbReference>
<reference evidence="2 3" key="1">
    <citation type="submission" date="2019-08" db="EMBL/GenBank/DDBJ databases">
        <title>Whole genome sequencing of chitin degrading bacteria Chitinophaga pinensis YS16.</title>
        <authorList>
            <person name="Singh R.P."/>
            <person name="Manchanda G."/>
            <person name="Maurya I.K."/>
            <person name="Joshi N.K."/>
            <person name="Srivastava A.K."/>
        </authorList>
    </citation>
    <scope>NUCLEOTIDE SEQUENCE [LARGE SCALE GENOMIC DNA]</scope>
    <source>
        <strain evidence="2 3">YS-16</strain>
    </source>
</reference>
<proteinExistence type="predicted"/>
<accession>A0A5C6LRG9</accession>
<gene>
    <name evidence="2" type="ORF">FEF09_22460</name>
</gene>
<sequence>MKRTSTLLALMVFACSAMAQTFTLKSNDLGGQFVNSQLLNGMMGYNGGNVSPQLSWENAPAGTQSFAVTMYDVDAPSGSGFWHWVVYNIPADVHELPAGAGTTERKLLPAGAAQGINDAGMPGYLGPGPLPGLPHQYIITVYALKTKISPDKSTPAAFVGVMLNQQLLAKASIVGYSQHP</sequence>
<keyword evidence="1" id="KW-0732">Signal</keyword>
<organism evidence="2 3">
    <name type="scientific">Chitinophaga pinensis</name>
    <dbReference type="NCBI Taxonomy" id="79329"/>
    <lineage>
        <taxon>Bacteria</taxon>
        <taxon>Pseudomonadati</taxon>
        <taxon>Bacteroidota</taxon>
        <taxon>Chitinophagia</taxon>
        <taxon>Chitinophagales</taxon>
        <taxon>Chitinophagaceae</taxon>
        <taxon>Chitinophaga</taxon>
    </lineage>
</organism>
<protein>
    <submittedName>
        <fullName evidence="2">YbhB/YbcL family Raf kinase inhibitor-like protein</fullName>
    </submittedName>
</protein>
<dbReference type="RefSeq" id="WP_146307185.1">
    <property type="nucleotide sequence ID" value="NZ_VOHS01000031.1"/>
</dbReference>
<dbReference type="EMBL" id="VOHS01000031">
    <property type="protein sequence ID" value="TWV96857.1"/>
    <property type="molecule type" value="Genomic_DNA"/>
</dbReference>
<dbReference type="InterPro" id="IPR005247">
    <property type="entry name" value="YbhB_YbcL/LppC-like"/>
</dbReference>
<dbReference type="SUPFAM" id="SSF49777">
    <property type="entry name" value="PEBP-like"/>
    <property type="match status" value="1"/>
</dbReference>
<evidence type="ECO:0000256" key="1">
    <source>
        <dbReference type="SAM" id="SignalP"/>
    </source>
</evidence>
<dbReference type="OrthoDB" id="9797506at2"/>
<evidence type="ECO:0000313" key="3">
    <source>
        <dbReference type="Proteomes" id="UP000318815"/>
    </source>
</evidence>
<name>A0A5C6LRG9_9BACT</name>
<dbReference type="CDD" id="cd00865">
    <property type="entry name" value="PEBP_bact_arch"/>
    <property type="match status" value="1"/>
</dbReference>